<dbReference type="AlphaFoldDB" id="A0A2M4CEV8"/>
<feature type="chain" id="PRO_5014785745" evidence="1">
    <location>
        <begin position="21"/>
        <end position="68"/>
    </location>
</feature>
<evidence type="ECO:0000313" key="2">
    <source>
        <dbReference type="EMBL" id="MBW63860.1"/>
    </source>
</evidence>
<protein>
    <submittedName>
        <fullName evidence="2">Putative secreted protein</fullName>
    </submittedName>
</protein>
<evidence type="ECO:0000256" key="1">
    <source>
        <dbReference type="SAM" id="SignalP"/>
    </source>
</evidence>
<accession>A0A2M4CEV8</accession>
<organism evidence="2">
    <name type="scientific">Anopheles marajoara</name>
    <dbReference type="NCBI Taxonomy" id="58244"/>
    <lineage>
        <taxon>Eukaryota</taxon>
        <taxon>Metazoa</taxon>
        <taxon>Ecdysozoa</taxon>
        <taxon>Arthropoda</taxon>
        <taxon>Hexapoda</taxon>
        <taxon>Insecta</taxon>
        <taxon>Pterygota</taxon>
        <taxon>Neoptera</taxon>
        <taxon>Endopterygota</taxon>
        <taxon>Diptera</taxon>
        <taxon>Nematocera</taxon>
        <taxon>Culicoidea</taxon>
        <taxon>Culicidae</taxon>
        <taxon>Anophelinae</taxon>
        <taxon>Anopheles</taxon>
    </lineage>
</organism>
<feature type="signal peptide" evidence="1">
    <location>
        <begin position="1"/>
        <end position="20"/>
    </location>
</feature>
<sequence length="68" mass="7787">MCAFFVAYLCSGSCCPSVAGGCRKETGTRKQQLEQGSRWECIADVAPMFRRKREGENRKHKHKMTEIF</sequence>
<proteinExistence type="predicted"/>
<keyword evidence="1" id="KW-0732">Signal</keyword>
<reference evidence="2" key="1">
    <citation type="submission" date="2018-01" db="EMBL/GenBank/DDBJ databases">
        <title>An insight into the sialome of Amazonian anophelines.</title>
        <authorList>
            <person name="Ribeiro J.M."/>
            <person name="Scarpassa V."/>
            <person name="Calvo E."/>
        </authorList>
    </citation>
    <scope>NUCLEOTIDE SEQUENCE</scope>
    <source>
        <tissue evidence="2">Salivary glands</tissue>
    </source>
</reference>
<name>A0A2M4CEV8_9DIPT</name>
<dbReference type="EMBL" id="GGFJ01014719">
    <property type="protein sequence ID" value="MBW63860.1"/>
    <property type="molecule type" value="Transcribed_RNA"/>
</dbReference>